<sequence length="167" mass="19252">MNPLRRFSPATFVIVLAVYLFYTGSVSEYDLVTGSIVALIVSFLVGHWLVKNELKFFSPRRWFYAIIYGLRYFLIEETKTHIDVAKRVFTLKANPGIVRIPLEVENDYGKVLVANSITNTPGTIVVDISDDGKWLYVHWIDVSTLDEKEVKENVVSYFEDYAKKIFD</sequence>
<keyword evidence="4 6" id="KW-1133">Transmembrane helix</keyword>
<dbReference type="GeneID" id="33332548"/>
<dbReference type="AlphaFoldDB" id="A0A2Z2MG91"/>
<feature type="transmembrane region" description="Helical" evidence="6">
    <location>
        <begin position="7"/>
        <end position="25"/>
    </location>
</feature>
<keyword evidence="5 6" id="KW-0472">Membrane</keyword>
<evidence type="ECO:0000256" key="2">
    <source>
        <dbReference type="ARBA" id="ARBA00022475"/>
    </source>
</evidence>
<keyword evidence="8" id="KW-1185">Reference proteome</keyword>
<organism evidence="7 8">
    <name type="scientific">Thermococcus gorgonarius</name>
    <dbReference type="NCBI Taxonomy" id="71997"/>
    <lineage>
        <taxon>Archaea</taxon>
        <taxon>Methanobacteriati</taxon>
        <taxon>Methanobacteriota</taxon>
        <taxon>Thermococci</taxon>
        <taxon>Thermococcales</taxon>
        <taxon>Thermococcaceae</taxon>
        <taxon>Thermococcus</taxon>
    </lineage>
</organism>
<reference evidence="7 8" key="1">
    <citation type="submission" date="2016-03" db="EMBL/GenBank/DDBJ databases">
        <title>Complete genome sequence of Thermococcus gorgonarius.</title>
        <authorList>
            <person name="Oger P.M."/>
        </authorList>
    </citation>
    <scope>NUCLEOTIDE SEQUENCE [LARGE SCALE GENOMIC DNA]</scope>
    <source>
        <strain evidence="7 8">W-12</strain>
    </source>
</reference>
<dbReference type="Pfam" id="PF01899">
    <property type="entry name" value="MNHE"/>
    <property type="match status" value="1"/>
</dbReference>
<evidence type="ECO:0000313" key="8">
    <source>
        <dbReference type="Proteomes" id="UP000250134"/>
    </source>
</evidence>
<accession>A0A2Z2MG91</accession>
<protein>
    <submittedName>
        <fullName evidence="7">Cation:proton antiporter</fullName>
    </submittedName>
</protein>
<evidence type="ECO:0000256" key="4">
    <source>
        <dbReference type="ARBA" id="ARBA00022989"/>
    </source>
</evidence>
<dbReference type="RefSeq" id="WP_088885815.1">
    <property type="nucleotide sequence ID" value="NZ_CP014855.1"/>
</dbReference>
<gene>
    <name evidence="7" type="ORF">A3K92_08300</name>
</gene>
<dbReference type="PANTHER" id="PTHR34584:SF1">
    <property type="entry name" value="NA(+)_H(+) ANTIPORTER SUBUNIT E1"/>
    <property type="match status" value="1"/>
</dbReference>
<dbReference type="GO" id="GO:0005886">
    <property type="term" value="C:plasma membrane"/>
    <property type="evidence" value="ECO:0007669"/>
    <property type="project" value="UniProtKB-SubCell"/>
</dbReference>
<dbReference type="PANTHER" id="PTHR34584">
    <property type="entry name" value="NA(+)/H(+) ANTIPORTER SUBUNIT E1"/>
    <property type="match status" value="1"/>
</dbReference>
<proteinExistence type="predicted"/>
<dbReference type="OrthoDB" id="85180at2157"/>
<keyword evidence="3 6" id="KW-0812">Transmembrane</keyword>
<dbReference type="GO" id="GO:0008324">
    <property type="term" value="F:monoatomic cation transmembrane transporter activity"/>
    <property type="evidence" value="ECO:0007669"/>
    <property type="project" value="InterPro"/>
</dbReference>
<dbReference type="PIRSF" id="PIRSF019239">
    <property type="entry name" value="MrpE"/>
    <property type="match status" value="1"/>
</dbReference>
<feature type="transmembrane region" description="Helical" evidence="6">
    <location>
        <begin position="31"/>
        <end position="50"/>
    </location>
</feature>
<evidence type="ECO:0000256" key="5">
    <source>
        <dbReference type="ARBA" id="ARBA00023136"/>
    </source>
</evidence>
<dbReference type="InterPro" id="IPR002758">
    <property type="entry name" value="Cation_antiport_E"/>
</dbReference>
<evidence type="ECO:0000256" key="6">
    <source>
        <dbReference type="SAM" id="Phobius"/>
    </source>
</evidence>
<dbReference type="Proteomes" id="UP000250134">
    <property type="component" value="Chromosome"/>
</dbReference>
<comment type="subcellular location">
    <subcellularLocation>
        <location evidence="1">Cell membrane</location>
        <topology evidence="1">Multi-pass membrane protein</topology>
    </subcellularLocation>
</comment>
<dbReference type="EMBL" id="CP014855">
    <property type="protein sequence ID" value="ASJ01481.1"/>
    <property type="molecule type" value="Genomic_DNA"/>
</dbReference>
<keyword evidence="2" id="KW-1003">Cell membrane</keyword>
<name>A0A2Z2MG91_THEGO</name>
<evidence type="ECO:0000256" key="3">
    <source>
        <dbReference type="ARBA" id="ARBA00022692"/>
    </source>
</evidence>
<evidence type="ECO:0000256" key="1">
    <source>
        <dbReference type="ARBA" id="ARBA00004651"/>
    </source>
</evidence>
<evidence type="ECO:0000313" key="7">
    <source>
        <dbReference type="EMBL" id="ASJ01481.1"/>
    </source>
</evidence>
<dbReference type="KEGG" id="tgg:A3K92_08300"/>